<dbReference type="Pfam" id="PF03446">
    <property type="entry name" value="NAD_binding_2"/>
    <property type="match status" value="1"/>
</dbReference>
<dbReference type="SUPFAM" id="SSF48179">
    <property type="entry name" value="6-phosphogluconate dehydrogenase C-terminal domain-like"/>
    <property type="match status" value="1"/>
</dbReference>
<dbReference type="PIRSF" id="PIRSF000103">
    <property type="entry name" value="HIBADH"/>
    <property type="match status" value="1"/>
</dbReference>
<evidence type="ECO:0000259" key="4">
    <source>
        <dbReference type="Pfam" id="PF03446"/>
    </source>
</evidence>
<keyword evidence="1" id="KW-0560">Oxidoreductase</keyword>
<dbReference type="SUPFAM" id="SSF51735">
    <property type="entry name" value="NAD(P)-binding Rossmann-fold domains"/>
    <property type="match status" value="1"/>
</dbReference>
<gene>
    <name evidence="6" type="ORF">GXP67_26780</name>
</gene>
<dbReference type="Proteomes" id="UP000480178">
    <property type="component" value="Chromosome"/>
</dbReference>
<evidence type="ECO:0000256" key="3">
    <source>
        <dbReference type="PIRSR" id="PIRSR000103-1"/>
    </source>
</evidence>
<name>A0A6C0GR00_9BACT</name>
<sequence>MNIGFIGLGRMGFPMAQNLLNAGHTLTVYNRTPAKAEQLLKSGARLANSPLETIIPGGVVITMVSDDQVLDEIISDEFCRKLGKDGVHISMSTLSLDIARKLSTRQLQYGNYYVAAPVFGPPAAAINKKLWICVSGSGQAKSRIQLVLEQMGQGIYDFGEEPTAATLVKLTGNFMIQSSLEAMSEGLTLAEKHGLDQKQVLTMLTDTIFACPPYINYGKKIAEKRFDEVTFSLQLAAKDNRLVREAAAEQNIPMPLAQLVSEHFASVLKQQQGELDMTAIAMESLQKAGLGAKEKEK</sequence>
<evidence type="ECO:0000313" key="6">
    <source>
        <dbReference type="EMBL" id="QHT69992.1"/>
    </source>
</evidence>
<reference evidence="6 7" key="1">
    <citation type="submission" date="2020-01" db="EMBL/GenBank/DDBJ databases">
        <authorList>
            <person name="Kim M.K."/>
        </authorList>
    </citation>
    <scope>NUCLEOTIDE SEQUENCE [LARGE SCALE GENOMIC DNA]</scope>
    <source>
        <strain evidence="6 7">172606-1</strain>
    </source>
</reference>
<dbReference type="InterPro" id="IPR013328">
    <property type="entry name" value="6PGD_dom2"/>
</dbReference>
<evidence type="ECO:0000313" key="7">
    <source>
        <dbReference type="Proteomes" id="UP000480178"/>
    </source>
</evidence>
<dbReference type="EMBL" id="CP048222">
    <property type="protein sequence ID" value="QHT69992.1"/>
    <property type="molecule type" value="Genomic_DNA"/>
</dbReference>
<dbReference type="PANTHER" id="PTHR43580:SF2">
    <property type="entry name" value="CYTOKINE-LIKE NUCLEAR FACTOR N-PAC"/>
    <property type="match status" value="1"/>
</dbReference>
<dbReference type="InterPro" id="IPR029154">
    <property type="entry name" value="HIBADH-like_NADP-bd"/>
</dbReference>
<accession>A0A6C0GR00</accession>
<dbReference type="InterPro" id="IPR006115">
    <property type="entry name" value="6PGDH_NADP-bd"/>
</dbReference>
<keyword evidence="2" id="KW-0520">NAD</keyword>
<evidence type="ECO:0000256" key="1">
    <source>
        <dbReference type="ARBA" id="ARBA00023002"/>
    </source>
</evidence>
<dbReference type="RefSeq" id="WP_162445975.1">
    <property type="nucleotide sequence ID" value="NZ_CP048222.1"/>
</dbReference>
<dbReference type="InterPro" id="IPR015815">
    <property type="entry name" value="HIBADH-related"/>
</dbReference>
<dbReference type="Gene3D" id="1.10.1040.10">
    <property type="entry name" value="N-(1-d-carboxylethyl)-l-norvaline Dehydrogenase, domain 2"/>
    <property type="match status" value="1"/>
</dbReference>
<feature type="domain" description="3-hydroxyisobutyrate dehydrogenase-like NAD-binding" evidence="5">
    <location>
        <begin position="164"/>
        <end position="281"/>
    </location>
</feature>
<dbReference type="Pfam" id="PF14833">
    <property type="entry name" value="NAD_binding_11"/>
    <property type="match status" value="1"/>
</dbReference>
<dbReference type="InterPro" id="IPR008927">
    <property type="entry name" value="6-PGluconate_DH-like_C_sf"/>
</dbReference>
<dbReference type="PANTHER" id="PTHR43580">
    <property type="entry name" value="OXIDOREDUCTASE GLYR1-RELATED"/>
    <property type="match status" value="1"/>
</dbReference>
<dbReference type="PROSITE" id="PS00895">
    <property type="entry name" value="3_HYDROXYISOBUT_DH"/>
    <property type="match status" value="1"/>
</dbReference>
<organism evidence="6 7">
    <name type="scientific">Rhodocytophaga rosea</name>
    <dbReference type="NCBI Taxonomy" id="2704465"/>
    <lineage>
        <taxon>Bacteria</taxon>
        <taxon>Pseudomonadati</taxon>
        <taxon>Bacteroidota</taxon>
        <taxon>Cytophagia</taxon>
        <taxon>Cytophagales</taxon>
        <taxon>Rhodocytophagaceae</taxon>
        <taxon>Rhodocytophaga</taxon>
    </lineage>
</organism>
<dbReference type="AlphaFoldDB" id="A0A6C0GR00"/>
<dbReference type="InterPro" id="IPR051265">
    <property type="entry name" value="HIBADH-related_NP60_sf"/>
</dbReference>
<dbReference type="KEGG" id="rhoz:GXP67_26780"/>
<dbReference type="GO" id="GO:0016491">
    <property type="term" value="F:oxidoreductase activity"/>
    <property type="evidence" value="ECO:0007669"/>
    <property type="project" value="UniProtKB-KW"/>
</dbReference>
<evidence type="ECO:0000259" key="5">
    <source>
        <dbReference type="Pfam" id="PF14833"/>
    </source>
</evidence>
<dbReference type="GO" id="GO:0051287">
    <property type="term" value="F:NAD binding"/>
    <property type="evidence" value="ECO:0007669"/>
    <property type="project" value="InterPro"/>
</dbReference>
<dbReference type="Gene3D" id="3.40.50.720">
    <property type="entry name" value="NAD(P)-binding Rossmann-like Domain"/>
    <property type="match status" value="1"/>
</dbReference>
<dbReference type="GO" id="GO:0050661">
    <property type="term" value="F:NADP binding"/>
    <property type="evidence" value="ECO:0007669"/>
    <property type="project" value="InterPro"/>
</dbReference>
<dbReference type="InterPro" id="IPR002204">
    <property type="entry name" value="3-OH-isobutyrate_DH-rel_CS"/>
</dbReference>
<proteinExistence type="predicted"/>
<feature type="active site" evidence="3">
    <location>
        <position position="169"/>
    </location>
</feature>
<dbReference type="GO" id="GO:0016054">
    <property type="term" value="P:organic acid catabolic process"/>
    <property type="evidence" value="ECO:0007669"/>
    <property type="project" value="UniProtKB-ARBA"/>
</dbReference>
<keyword evidence="7" id="KW-1185">Reference proteome</keyword>
<dbReference type="InterPro" id="IPR036291">
    <property type="entry name" value="NAD(P)-bd_dom_sf"/>
</dbReference>
<feature type="domain" description="6-phosphogluconate dehydrogenase NADP-binding" evidence="4">
    <location>
        <begin position="2"/>
        <end position="156"/>
    </location>
</feature>
<protein>
    <submittedName>
        <fullName evidence="6">NAD(P)-dependent oxidoreductase</fullName>
    </submittedName>
</protein>
<evidence type="ECO:0000256" key="2">
    <source>
        <dbReference type="ARBA" id="ARBA00023027"/>
    </source>
</evidence>